<dbReference type="KEGG" id="pda:103697963"/>
<evidence type="ECO:0000256" key="3">
    <source>
        <dbReference type="ARBA" id="ARBA00022989"/>
    </source>
</evidence>
<keyword evidence="7" id="KW-1185">Reference proteome</keyword>
<dbReference type="GO" id="GO:0005886">
    <property type="term" value="C:plasma membrane"/>
    <property type="evidence" value="ECO:0007669"/>
    <property type="project" value="TreeGrafter"/>
</dbReference>
<evidence type="ECO:0000256" key="4">
    <source>
        <dbReference type="ARBA" id="ARBA00023136"/>
    </source>
</evidence>
<dbReference type="GO" id="GO:0098542">
    <property type="term" value="P:defense response to other organism"/>
    <property type="evidence" value="ECO:0007669"/>
    <property type="project" value="InterPro"/>
</dbReference>
<gene>
    <name evidence="8" type="primary">LOC103697963</name>
</gene>
<dbReference type="OrthoDB" id="1426517at2759"/>
<feature type="transmembrane region" description="Helical" evidence="5">
    <location>
        <begin position="23"/>
        <end position="45"/>
    </location>
</feature>
<evidence type="ECO:0000259" key="6">
    <source>
        <dbReference type="Pfam" id="PF03168"/>
    </source>
</evidence>
<name>A0A8B7BJI1_PHODC</name>
<sequence>MSFKDCGDYGGYWPWRHKVFRRLFACFLCLIILVLFVILVIWLVLRPSKPEFNLQDATVVKFDLSDPNSRLSSIVQITISSHNPNDRIGIYYDHLDVYADYKGQQITAATVLPTGYQGHNDFSVWSPYLYGNAVPLAHYLAVAVDQDESAGFMLIYFKIDGRLRWKVGTWISGTYHIDVNCPAFFTVNSTKEFQFQKTTSCSVDV</sequence>
<dbReference type="PANTHER" id="PTHR31415:SF7">
    <property type="entry name" value="OS08G0102700 PROTEIN"/>
    <property type="match status" value="1"/>
</dbReference>
<dbReference type="GO" id="GO:0009506">
    <property type="term" value="C:plasmodesma"/>
    <property type="evidence" value="ECO:0007669"/>
    <property type="project" value="TreeGrafter"/>
</dbReference>
<evidence type="ECO:0000256" key="2">
    <source>
        <dbReference type="ARBA" id="ARBA00022692"/>
    </source>
</evidence>
<evidence type="ECO:0000313" key="8">
    <source>
        <dbReference type="RefSeq" id="XP_008778135.2"/>
    </source>
</evidence>
<dbReference type="Proteomes" id="UP000228380">
    <property type="component" value="Unplaced"/>
</dbReference>
<organism evidence="7 8">
    <name type="scientific">Phoenix dactylifera</name>
    <name type="common">Date palm</name>
    <dbReference type="NCBI Taxonomy" id="42345"/>
    <lineage>
        <taxon>Eukaryota</taxon>
        <taxon>Viridiplantae</taxon>
        <taxon>Streptophyta</taxon>
        <taxon>Embryophyta</taxon>
        <taxon>Tracheophyta</taxon>
        <taxon>Spermatophyta</taxon>
        <taxon>Magnoliopsida</taxon>
        <taxon>Liliopsida</taxon>
        <taxon>Arecaceae</taxon>
        <taxon>Coryphoideae</taxon>
        <taxon>Phoeniceae</taxon>
        <taxon>Phoenix</taxon>
    </lineage>
</organism>
<evidence type="ECO:0000256" key="1">
    <source>
        <dbReference type="ARBA" id="ARBA00004167"/>
    </source>
</evidence>
<accession>A0A8B7BJI1</accession>
<dbReference type="GeneID" id="103697963"/>
<protein>
    <submittedName>
        <fullName evidence="8">NDR1/HIN1-like protein 1</fullName>
    </submittedName>
</protein>
<dbReference type="InterPro" id="IPR044839">
    <property type="entry name" value="NDR1-like"/>
</dbReference>
<dbReference type="AlphaFoldDB" id="A0A8B7BJI1"/>
<keyword evidence="4 5" id="KW-0472">Membrane</keyword>
<dbReference type="InterPro" id="IPR004864">
    <property type="entry name" value="LEA_2"/>
</dbReference>
<reference evidence="8" key="1">
    <citation type="submission" date="2025-08" db="UniProtKB">
        <authorList>
            <consortium name="RefSeq"/>
        </authorList>
    </citation>
    <scope>IDENTIFICATION</scope>
    <source>
        <tissue evidence="8">Young leaves</tissue>
    </source>
</reference>
<proteinExistence type="predicted"/>
<feature type="domain" description="Late embryogenesis abundant protein LEA-2 subgroup" evidence="6">
    <location>
        <begin position="78"/>
        <end position="181"/>
    </location>
</feature>
<evidence type="ECO:0000256" key="5">
    <source>
        <dbReference type="SAM" id="Phobius"/>
    </source>
</evidence>
<keyword evidence="2 5" id="KW-0812">Transmembrane</keyword>
<dbReference type="PANTHER" id="PTHR31415">
    <property type="entry name" value="OS05G0367900 PROTEIN"/>
    <property type="match status" value="1"/>
</dbReference>
<evidence type="ECO:0000313" key="7">
    <source>
        <dbReference type="Proteomes" id="UP000228380"/>
    </source>
</evidence>
<dbReference type="Pfam" id="PF03168">
    <property type="entry name" value="LEA_2"/>
    <property type="match status" value="1"/>
</dbReference>
<comment type="subcellular location">
    <subcellularLocation>
        <location evidence="1">Membrane</location>
        <topology evidence="1">Single-pass membrane protein</topology>
    </subcellularLocation>
</comment>
<dbReference type="RefSeq" id="XP_008778135.2">
    <property type="nucleotide sequence ID" value="XM_008779913.4"/>
</dbReference>
<keyword evidence="3 5" id="KW-1133">Transmembrane helix</keyword>